<sequence>MSPFLPPKVSVPLSISAQPSQSPSKKHRNRKHSPSDIHKPSSIRSWVKQILPAHRPERRGTFRRRGYWDQEELKHPDEHKSRRQLPQPRRSPTGATSVPDHTVGRNMATNIPPGGQLHSHPDSSSTTYVDKGWGWDLRDDGKHHQRSDTEKKRTLATKSGSQSLPTREFQHIQVKQDARRLRRNLKESGDYLGVQGFNPETGQLDILTPSDSDRSSLSQETQQKLLVLKNTLKGARHSYKTAKERSEREAKKVIPKNDKQKLLHVEKGNEQAQDINKTVKWKRHARQWSSAQEPNLSPIAQSVLRVEAGSRRESKIGESTIGRRDSEFSLIDLTVADKDDAPSHVASGGVDQFGKSPESTATIVRTPRRKSIAELEQMGPSAWELFVNGISFDNSDESKPQENHNCGTQLTVTIKHCPDTEHEVAHARKNEESPMVDTETINVIAEQQTESFLGMDIGKANDHKGKAPARSCHQVGIPPAKTEEHLVHTASPGKKLMKNWGQWMSKRRQSRSSHTYGAGIMNTKTTTATEQYPEARPVICLESIPKVSDNWGIEVTSKLAQHAPASPSKATLEIPVVGAAPKIEEMPEARGDVLDRITTKRHIEVRGNCEKRHNSGAVVSRVRGIDLPAPAESASTHIITTTGSDRHLPKAKFRAKVGQEIEKPQIHMPADQITEVIYDLPLATMSERNLGSSVIRILPNSLPRTKPVNNDIDIASTLKCKPKARLIKPPLKKNMMPLKDFDGARRWDTPMFRPKSQAKKEEGTEVISRGQNVDCMPEATTEKIVSKKKRPSGMTEAVQHVQDVEDIKAVTAAKEKESPDMFVTDEVTQLVRAPGRFPDLNIVGDAGHGCQSSLGDVASTTTHEDIAKGHSWDAGQECLELVWCHLLAFIFLYWERVSPFFHSKSEYWTRQSRSEGTLDDCFTLVLAAPLTLALLAVYILVLRLALMCAENFAVFTERMDSVYRYVMDYWWYFTSLAHEYCA</sequence>
<organism evidence="3 4">
    <name type="scientific">Conoideocrella luteorostrata</name>
    <dbReference type="NCBI Taxonomy" id="1105319"/>
    <lineage>
        <taxon>Eukaryota</taxon>
        <taxon>Fungi</taxon>
        <taxon>Dikarya</taxon>
        <taxon>Ascomycota</taxon>
        <taxon>Pezizomycotina</taxon>
        <taxon>Sordariomycetes</taxon>
        <taxon>Hypocreomycetidae</taxon>
        <taxon>Hypocreales</taxon>
        <taxon>Clavicipitaceae</taxon>
        <taxon>Conoideocrella</taxon>
    </lineage>
</organism>
<protein>
    <submittedName>
        <fullName evidence="3">Uncharacterized protein</fullName>
    </submittedName>
</protein>
<evidence type="ECO:0000313" key="3">
    <source>
        <dbReference type="EMBL" id="KAK2616433.1"/>
    </source>
</evidence>
<feature type="compositionally biased region" description="Basic and acidic residues" evidence="1">
    <location>
        <begin position="139"/>
        <end position="153"/>
    </location>
</feature>
<dbReference type="Proteomes" id="UP001251528">
    <property type="component" value="Unassembled WGS sequence"/>
</dbReference>
<keyword evidence="2" id="KW-1133">Transmembrane helix</keyword>
<evidence type="ECO:0000256" key="2">
    <source>
        <dbReference type="SAM" id="Phobius"/>
    </source>
</evidence>
<feature type="region of interest" description="Disordered" evidence="1">
    <location>
        <begin position="1"/>
        <end position="127"/>
    </location>
</feature>
<feature type="compositionally biased region" description="Polar residues" evidence="1">
    <location>
        <begin position="156"/>
        <end position="165"/>
    </location>
</feature>
<accession>A0AAJ0G3X1</accession>
<comment type="caution">
    <text evidence="3">The sequence shown here is derived from an EMBL/GenBank/DDBJ whole genome shotgun (WGS) entry which is preliminary data.</text>
</comment>
<proteinExistence type="predicted"/>
<keyword evidence="2" id="KW-0472">Membrane</keyword>
<evidence type="ECO:0000256" key="1">
    <source>
        <dbReference type="SAM" id="MobiDB-lite"/>
    </source>
</evidence>
<feature type="region of interest" description="Disordered" evidence="1">
    <location>
        <begin position="139"/>
        <end position="171"/>
    </location>
</feature>
<feature type="compositionally biased region" description="Polar residues" evidence="1">
    <location>
        <begin position="13"/>
        <end position="23"/>
    </location>
</feature>
<feature type="transmembrane region" description="Helical" evidence="2">
    <location>
        <begin position="922"/>
        <end position="942"/>
    </location>
</feature>
<feature type="region of interest" description="Disordered" evidence="1">
    <location>
        <begin position="190"/>
        <end position="220"/>
    </location>
</feature>
<feature type="compositionally biased region" description="Basic and acidic residues" evidence="1">
    <location>
        <begin position="54"/>
        <end position="80"/>
    </location>
</feature>
<gene>
    <name evidence="3" type="ORF">QQS21_000675</name>
</gene>
<keyword evidence="2" id="KW-0812">Transmembrane</keyword>
<reference evidence="3" key="1">
    <citation type="submission" date="2023-06" db="EMBL/GenBank/DDBJ databases">
        <title>Conoideocrella luteorostrata (Hypocreales: Clavicipitaceae), a potential biocontrol fungus for elongate hemlock scale in United States Christmas tree production areas.</title>
        <authorList>
            <person name="Barrett H."/>
            <person name="Lovett B."/>
            <person name="Macias A.M."/>
            <person name="Stajich J.E."/>
            <person name="Kasson M.T."/>
        </authorList>
    </citation>
    <scope>NUCLEOTIDE SEQUENCE</scope>
    <source>
        <strain evidence="3">ARSEF 14590</strain>
    </source>
</reference>
<name>A0AAJ0G3X1_9HYPO</name>
<keyword evidence="4" id="KW-1185">Reference proteome</keyword>
<evidence type="ECO:0000313" key="4">
    <source>
        <dbReference type="Proteomes" id="UP001251528"/>
    </source>
</evidence>
<dbReference type="EMBL" id="JASWJB010000006">
    <property type="protein sequence ID" value="KAK2616433.1"/>
    <property type="molecule type" value="Genomic_DNA"/>
</dbReference>
<dbReference type="AlphaFoldDB" id="A0AAJ0G3X1"/>